<dbReference type="Pfam" id="PF04545">
    <property type="entry name" value="Sigma70_r4"/>
    <property type="match status" value="1"/>
</dbReference>
<proteinExistence type="inferred from homology"/>
<dbReference type="Pfam" id="PF04542">
    <property type="entry name" value="Sigma70_r2"/>
    <property type="match status" value="1"/>
</dbReference>
<keyword evidence="3" id="KW-0731">Sigma factor</keyword>
<evidence type="ECO:0000256" key="2">
    <source>
        <dbReference type="ARBA" id="ARBA00023015"/>
    </source>
</evidence>
<keyword evidence="5" id="KW-0804">Transcription</keyword>
<dbReference type="Gene3D" id="1.10.1740.10">
    <property type="match status" value="1"/>
</dbReference>
<dbReference type="InterPro" id="IPR014284">
    <property type="entry name" value="RNA_pol_sigma-70_dom"/>
</dbReference>
<keyword evidence="2" id="KW-0805">Transcription regulation</keyword>
<dbReference type="InterPro" id="IPR007630">
    <property type="entry name" value="RNA_pol_sigma70_r4"/>
</dbReference>
<evidence type="ECO:0000256" key="5">
    <source>
        <dbReference type="ARBA" id="ARBA00023163"/>
    </source>
</evidence>
<name>A0ABP5MDV6_9MICO</name>
<sequence>MRVAAGDREAFATVYDALSARVFGLVLRVLVDRSQAEEVTQEVFVDMWRKAPTYDSARGSAIGWALALAHSKAVDRVRSSQSQRDRDERIGIRDSVAPFDVVSEAADVRLEGKRVREALETLTEAHREAIVLAYYGGLTQTEIAERLQTPLGTVKTRLRDGMIRLRAAMGVS</sequence>
<evidence type="ECO:0000256" key="4">
    <source>
        <dbReference type="ARBA" id="ARBA00023125"/>
    </source>
</evidence>
<protein>
    <submittedName>
        <fullName evidence="8">ECF RNA polymerase sigma factor SigK</fullName>
    </submittedName>
</protein>
<evidence type="ECO:0000313" key="8">
    <source>
        <dbReference type="EMBL" id="GAA2172807.1"/>
    </source>
</evidence>
<evidence type="ECO:0000256" key="3">
    <source>
        <dbReference type="ARBA" id="ARBA00023082"/>
    </source>
</evidence>
<comment type="similarity">
    <text evidence="1">Belongs to the sigma-70 factor family. ECF subfamily.</text>
</comment>
<dbReference type="Proteomes" id="UP001501599">
    <property type="component" value="Unassembled WGS sequence"/>
</dbReference>
<dbReference type="SUPFAM" id="SSF88659">
    <property type="entry name" value="Sigma3 and sigma4 domains of RNA polymerase sigma factors"/>
    <property type="match status" value="1"/>
</dbReference>
<organism evidence="8 9">
    <name type="scientific">Agrococcus versicolor</name>
    <dbReference type="NCBI Taxonomy" id="501482"/>
    <lineage>
        <taxon>Bacteria</taxon>
        <taxon>Bacillati</taxon>
        <taxon>Actinomycetota</taxon>
        <taxon>Actinomycetes</taxon>
        <taxon>Micrococcales</taxon>
        <taxon>Microbacteriaceae</taxon>
        <taxon>Agrococcus</taxon>
    </lineage>
</organism>
<accession>A0ABP5MDV6</accession>
<dbReference type="PANTHER" id="PTHR43133">
    <property type="entry name" value="RNA POLYMERASE ECF-TYPE SIGMA FACTO"/>
    <property type="match status" value="1"/>
</dbReference>
<evidence type="ECO:0000256" key="1">
    <source>
        <dbReference type="ARBA" id="ARBA00010641"/>
    </source>
</evidence>
<evidence type="ECO:0000259" key="7">
    <source>
        <dbReference type="Pfam" id="PF04545"/>
    </source>
</evidence>
<reference evidence="9" key="1">
    <citation type="journal article" date="2019" name="Int. J. Syst. Evol. Microbiol.">
        <title>The Global Catalogue of Microorganisms (GCM) 10K type strain sequencing project: providing services to taxonomists for standard genome sequencing and annotation.</title>
        <authorList>
            <consortium name="The Broad Institute Genomics Platform"/>
            <consortium name="The Broad Institute Genome Sequencing Center for Infectious Disease"/>
            <person name="Wu L."/>
            <person name="Ma J."/>
        </authorList>
    </citation>
    <scope>NUCLEOTIDE SEQUENCE [LARGE SCALE GENOMIC DNA]</scope>
    <source>
        <strain evidence="9">JCM 16026</strain>
    </source>
</reference>
<dbReference type="InterPro" id="IPR013325">
    <property type="entry name" value="RNA_pol_sigma_r2"/>
</dbReference>
<dbReference type="InterPro" id="IPR013324">
    <property type="entry name" value="RNA_pol_sigma_r3/r4-like"/>
</dbReference>
<dbReference type="InterPro" id="IPR007627">
    <property type="entry name" value="RNA_pol_sigma70_r2"/>
</dbReference>
<dbReference type="Gene3D" id="1.10.10.10">
    <property type="entry name" value="Winged helix-like DNA-binding domain superfamily/Winged helix DNA-binding domain"/>
    <property type="match status" value="1"/>
</dbReference>
<dbReference type="CDD" id="cd06171">
    <property type="entry name" value="Sigma70_r4"/>
    <property type="match status" value="1"/>
</dbReference>
<dbReference type="PANTHER" id="PTHR43133:SF66">
    <property type="entry name" value="ECF RNA POLYMERASE SIGMA FACTOR SIGK"/>
    <property type="match status" value="1"/>
</dbReference>
<feature type="domain" description="RNA polymerase sigma-70 region 2" evidence="6">
    <location>
        <begin position="15"/>
        <end position="81"/>
    </location>
</feature>
<dbReference type="SUPFAM" id="SSF88946">
    <property type="entry name" value="Sigma2 domain of RNA polymerase sigma factors"/>
    <property type="match status" value="1"/>
</dbReference>
<keyword evidence="9" id="KW-1185">Reference proteome</keyword>
<keyword evidence="4" id="KW-0238">DNA-binding</keyword>
<dbReference type="EMBL" id="BAAAQT010000005">
    <property type="protein sequence ID" value="GAA2172807.1"/>
    <property type="molecule type" value="Genomic_DNA"/>
</dbReference>
<dbReference type="InterPro" id="IPR036388">
    <property type="entry name" value="WH-like_DNA-bd_sf"/>
</dbReference>
<feature type="domain" description="RNA polymerase sigma-70 region 4" evidence="7">
    <location>
        <begin position="118"/>
        <end position="167"/>
    </location>
</feature>
<dbReference type="NCBIfam" id="TIGR02937">
    <property type="entry name" value="sigma70-ECF"/>
    <property type="match status" value="1"/>
</dbReference>
<gene>
    <name evidence="8" type="primary">sigK</name>
    <name evidence="8" type="ORF">GCM10009846_12190</name>
</gene>
<comment type="caution">
    <text evidence="8">The sequence shown here is derived from an EMBL/GenBank/DDBJ whole genome shotgun (WGS) entry which is preliminary data.</text>
</comment>
<evidence type="ECO:0000313" key="9">
    <source>
        <dbReference type="Proteomes" id="UP001501599"/>
    </source>
</evidence>
<dbReference type="NCBIfam" id="NF007228">
    <property type="entry name" value="PRK09646.1"/>
    <property type="match status" value="1"/>
</dbReference>
<dbReference type="InterPro" id="IPR039425">
    <property type="entry name" value="RNA_pol_sigma-70-like"/>
</dbReference>
<evidence type="ECO:0000259" key="6">
    <source>
        <dbReference type="Pfam" id="PF04542"/>
    </source>
</evidence>